<dbReference type="InterPro" id="IPR013783">
    <property type="entry name" value="Ig-like_fold"/>
</dbReference>
<keyword evidence="2" id="KW-1015">Disulfide bond</keyword>
<dbReference type="CDD" id="cd00063">
    <property type="entry name" value="FN3"/>
    <property type="match status" value="2"/>
</dbReference>
<feature type="domain" description="Fibronectin type-III" evidence="4">
    <location>
        <begin position="289"/>
        <end position="385"/>
    </location>
</feature>
<keyword evidence="6" id="KW-1185">Reference proteome</keyword>
<sequence>DFLGQNSRWTITLASDLPGGIYQCIAVSDDASAGDSVFIAASRTTDSSSVLFDQAEHMASESARSGTKLPQILTGPRNFTAYADSSSIFLCKTANADKIVWLKDNVTVSEHKRFSIIGSGSLKIERITNDDQGRYTCMASNMFGSVSRSAWLKVEVPEGRLRNVGDFGQRSNADRSDYESWTDDTRPSVTQSAKMYLKHRHVPFDAPQVFQVSNTSIQYKKLKSGEDWQTVDINLPHYSASHVVDHLVPGNYYRFRVAVIYDNYLQSTSKASVKFTLDKTTSVKPPSAAPIALKAVSKWPDAIKIEWQYPSEEMTNIDGFVIRFRRIYSGAGVAYENETIPGATTREHMLDHLLPATPYEIKVVAYNAAGQTRSSNTVVTNTLSK</sequence>
<feature type="domain" description="Fibronectin type-III" evidence="4">
    <location>
        <begin position="186"/>
        <end position="280"/>
    </location>
</feature>
<dbReference type="Pfam" id="PF07679">
    <property type="entry name" value="I-set"/>
    <property type="match status" value="1"/>
</dbReference>
<dbReference type="InterPro" id="IPR003961">
    <property type="entry name" value="FN3_dom"/>
</dbReference>
<reference evidence="5 6" key="2">
    <citation type="submission" date="2018-11" db="EMBL/GenBank/DDBJ databases">
        <authorList>
            <consortium name="Pathogen Informatics"/>
        </authorList>
    </citation>
    <scope>NUCLEOTIDE SEQUENCE [LARGE SCALE GENOMIC DNA]</scope>
</reference>
<dbReference type="SMART" id="SM00060">
    <property type="entry name" value="FN3"/>
    <property type="match status" value="2"/>
</dbReference>
<evidence type="ECO:0000259" key="3">
    <source>
        <dbReference type="PROSITE" id="PS50835"/>
    </source>
</evidence>
<dbReference type="AlphaFoldDB" id="A0A183J6A1"/>
<evidence type="ECO:0000256" key="2">
    <source>
        <dbReference type="ARBA" id="ARBA00023157"/>
    </source>
</evidence>
<proteinExistence type="predicted"/>
<evidence type="ECO:0000313" key="6">
    <source>
        <dbReference type="Proteomes" id="UP000270296"/>
    </source>
</evidence>
<dbReference type="InterPro" id="IPR036116">
    <property type="entry name" value="FN3_sf"/>
</dbReference>
<dbReference type="Proteomes" id="UP000270296">
    <property type="component" value="Unassembled WGS sequence"/>
</dbReference>
<organism evidence="7">
    <name type="scientific">Soboliphyme baturini</name>
    <dbReference type="NCBI Taxonomy" id="241478"/>
    <lineage>
        <taxon>Eukaryota</taxon>
        <taxon>Metazoa</taxon>
        <taxon>Ecdysozoa</taxon>
        <taxon>Nematoda</taxon>
        <taxon>Enoplea</taxon>
        <taxon>Dorylaimia</taxon>
        <taxon>Dioctophymatida</taxon>
        <taxon>Dioctophymatoidea</taxon>
        <taxon>Soboliphymatidae</taxon>
        <taxon>Soboliphyme</taxon>
    </lineage>
</organism>
<dbReference type="OrthoDB" id="78669at2759"/>
<dbReference type="EMBL" id="UZAM01015593">
    <property type="protein sequence ID" value="VDP39731.1"/>
    <property type="molecule type" value="Genomic_DNA"/>
</dbReference>
<name>A0A183J6A1_9BILA</name>
<keyword evidence="1" id="KW-0677">Repeat</keyword>
<evidence type="ECO:0000259" key="4">
    <source>
        <dbReference type="PROSITE" id="PS50853"/>
    </source>
</evidence>
<accession>A0A183J6A1</accession>
<dbReference type="InterPro" id="IPR003599">
    <property type="entry name" value="Ig_sub"/>
</dbReference>
<dbReference type="Pfam" id="PF00041">
    <property type="entry name" value="fn3"/>
    <property type="match status" value="1"/>
</dbReference>
<dbReference type="InterPro" id="IPR013098">
    <property type="entry name" value="Ig_I-set"/>
</dbReference>
<dbReference type="SUPFAM" id="SSF48726">
    <property type="entry name" value="Immunoglobulin"/>
    <property type="match status" value="1"/>
</dbReference>
<dbReference type="InterPro" id="IPR007110">
    <property type="entry name" value="Ig-like_dom"/>
</dbReference>
<evidence type="ECO:0000313" key="7">
    <source>
        <dbReference type="WBParaSite" id="SBAD_0001178501-mRNA-1"/>
    </source>
</evidence>
<protein>
    <submittedName>
        <fullName evidence="7">Fibronectin type-III domain-containing protein</fullName>
    </submittedName>
</protein>
<evidence type="ECO:0000313" key="5">
    <source>
        <dbReference type="EMBL" id="VDP39731.1"/>
    </source>
</evidence>
<dbReference type="WBParaSite" id="SBAD_0001178501-mRNA-1">
    <property type="protein sequence ID" value="SBAD_0001178501-mRNA-1"/>
    <property type="gene ID" value="SBAD_0001178501"/>
</dbReference>
<evidence type="ECO:0000256" key="1">
    <source>
        <dbReference type="ARBA" id="ARBA00022737"/>
    </source>
</evidence>
<feature type="domain" description="Ig-like" evidence="3">
    <location>
        <begin position="70"/>
        <end position="155"/>
    </location>
</feature>
<dbReference type="GO" id="GO:0098609">
    <property type="term" value="P:cell-cell adhesion"/>
    <property type="evidence" value="ECO:0007669"/>
    <property type="project" value="TreeGrafter"/>
</dbReference>
<dbReference type="PANTHER" id="PTHR44170:SF56">
    <property type="entry name" value="FIBRONECTIN TYPE-III DOMAIN-CONTAINING PROTEIN"/>
    <property type="match status" value="1"/>
</dbReference>
<reference evidence="7" key="1">
    <citation type="submission" date="2016-06" db="UniProtKB">
        <authorList>
            <consortium name="WormBaseParasite"/>
        </authorList>
    </citation>
    <scope>IDENTIFICATION</scope>
</reference>
<gene>
    <name evidence="5" type="ORF">SBAD_LOCUS11399</name>
</gene>
<dbReference type="PROSITE" id="PS50853">
    <property type="entry name" value="FN3"/>
    <property type="match status" value="2"/>
</dbReference>
<dbReference type="InterPro" id="IPR036179">
    <property type="entry name" value="Ig-like_dom_sf"/>
</dbReference>
<dbReference type="PANTHER" id="PTHR44170">
    <property type="entry name" value="PROTEIN SIDEKICK"/>
    <property type="match status" value="1"/>
</dbReference>
<dbReference type="Gene3D" id="2.60.40.10">
    <property type="entry name" value="Immunoglobulins"/>
    <property type="match status" value="3"/>
</dbReference>
<dbReference type="SUPFAM" id="SSF49265">
    <property type="entry name" value="Fibronectin type III"/>
    <property type="match status" value="1"/>
</dbReference>
<dbReference type="PROSITE" id="PS50835">
    <property type="entry name" value="IG_LIKE"/>
    <property type="match status" value="1"/>
</dbReference>
<dbReference type="SMART" id="SM00409">
    <property type="entry name" value="IG"/>
    <property type="match status" value="1"/>
</dbReference>